<feature type="domain" description="Cardiolipin synthase N-terminal" evidence="9">
    <location>
        <begin position="14"/>
        <end position="56"/>
    </location>
</feature>
<feature type="region of interest" description="Disordered" evidence="7">
    <location>
        <begin position="71"/>
        <end position="92"/>
    </location>
</feature>
<keyword evidence="3 8" id="KW-0812">Transmembrane</keyword>
<dbReference type="Proteomes" id="UP000288603">
    <property type="component" value="Unassembled WGS sequence"/>
</dbReference>
<dbReference type="EMBL" id="RZNC01000003">
    <property type="protein sequence ID" value="RWZ61557.1"/>
    <property type="molecule type" value="Genomic_DNA"/>
</dbReference>
<evidence type="ECO:0000256" key="6">
    <source>
        <dbReference type="SAM" id="Coils"/>
    </source>
</evidence>
<feature type="transmembrane region" description="Helical" evidence="8">
    <location>
        <begin position="34"/>
        <end position="54"/>
    </location>
</feature>
<evidence type="ECO:0000256" key="5">
    <source>
        <dbReference type="ARBA" id="ARBA00023136"/>
    </source>
</evidence>
<evidence type="ECO:0000256" key="1">
    <source>
        <dbReference type="ARBA" id="ARBA00004651"/>
    </source>
</evidence>
<keyword evidence="4 8" id="KW-1133">Transmembrane helix</keyword>
<evidence type="ECO:0000256" key="4">
    <source>
        <dbReference type="ARBA" id="ARBA00022989"/>
    </source>
</evidence>
<evidence type="ECO:0000256" key="8">
    <source>
        <dbReference type="SAM" id="Phobius"/>
    </source>
</evidence>
<feature type="coiled-coil region" evidence="6">
    <location>
        <begin position="92"/>
        <end position="119"/>
    </location>
</feature>
<evidence type="ECO:0000313" key="10">
    <source>
        <dbReference type="EMBL" id="RWZ61557.1"/>
    </source>
</evidence>
<protein>
    <submittedName>
        <fullName evidence="10">PLDc_N domain-containing protein</fullName>
    </submittedName>
</protein>
<evidence type="ECO:0000313" key="11">
    <source>
        <dbReference type="Proteomes" id="UP000288603"/>
    </source>
</evidence>
<accession>A0A3S4E208</accession>
<keyword evidence="5 8" id="KW-0472">Membrane</keyword>
<evidence type="ECO:0000256" key="3">
    <source>
        <dbReference type="ARBA" id="ARBA00022692"/>
    </source>
</evidence>
<gene>
    <name evidence="10" type="ORF">ELQ92_11330</name>
</gene>
<comment type="subcellular location">
    <subcellularLocation>
        <location evidence="1">Cell membrane</location>
        <topology evidence="1">Multi-pass membrane protein</topology>
    </subcellularLocation>
</comment>
<dbReference type="AlphaFoldDB" id="A0A3S4E208"/>
<evidence type="ECO:0000259" key="9">
    <source>
        <dbReference type="Pfam" id="PF13396"/>
    </source>
</evidence>
<organism evidence="10 11">
    <name type="scientific">Labedella populi</name>
    <dbReference type="NCBI Taxonomy" id="2498850"/>
    <lineage>
        <taxon>Bacteria</taxon>
        <taxon>Bacillati</taxon>
        <taxon>Actinomycetota</taxon>
        <taxon>Actinomycetes</taxon>
        <taxon>Micrococcales</taxon>
        <taxon>Microbacteriaceae</taxon>
        <taxon>Labedella</taxon>
    </lineage>
</organism>
<dbReference type="OrthoDB" id="3298527at2"/>
<reference evidence="10 11" key="1">
    <citation type="submission" date="2018-12" db="EMBL/GenBank/DDBJ databases">
        <authorList>
            <person name="Li F."/>
        </authorList>
    </citation>
    <scope>NUCLEOTIDE SEQUENCE [LARGE SCALE GENOMIC DNA]</scope>
    <source>
        <strain evidence="10 11">8H24J-4-2</strain>
    </source>
</reference>
<name>A0A3S4E208_9MICO</name>
<keyword evidence="11" id="KW-1185">Reference proteome</keyword>
<evidence type="ECO:0000256" key="7">
    <source>
        <dbReference type="SAM" id="MobiDB-lite"/>
    </source>
</evidence>
<sequence length="131" mass="14831">MYLLLSAVGFLVLLGALIDIITRPDDQVRYLPKLVWVFLVILLPLVGSIIWFTVGREWGAATENVSFGDRRRWDRTAPAPAPPAAPARPQRVLSTEEQLAALEREAEFYEKQARIKRLESQLDDKRATDDA</sequence>
<dbReference type="RefSeq" id="WP_128499045.1">
    <property type="nucleotide sequence ID" value="NZ_RZNC01000003.1"/>
</dbReference>
<evidence type="ECO:0000256" key="2">
    <source>
        <dbReference type="ARBA" id="ARBA00022475"/>
    </source>
</evidence>
<comment type="caution">
    <text evidence="10">The sequence shown here is derived from an EMBL/GenBank/DDBJ whole genome shotgun (WGS) entry which is preliminary data.</text>
</comment>
<dbReference type="Pfam" id="PF13396">
    <property type="entry name" value="PLDc_N"/>
    <property type="match status" value="1"/>
</dbReference>
<dbReference type="InterPro" id="IPR027379">
    <property type="entry name" value="CLS_N"/>
</dbReference>
<dbReference type="GO" id="GO:0005886">
    <property type="term" value="C:plasma membrane"/>
    <property type="evidence" value="ECO:0007669"/>
    <property type="project" value="UniProtKB-SubCell"/>
</dbReference>
<proteinExistence type="predicted"/>
<keyword evidence="2" id="KW-1003">Cell membrane</keyword>
<keyword evidence="6" id="KW-0175">Coiled coil</keyword>